<organism evidence="2">
    <name type="scientific">Photinus pyralis</name>
    <name type="common">Common eastern firefly</name>
    <name type="synonym">Lampyris pyralis</name>
    <dbReference type="NCBI Taxonomy" id="7054"/>
    <lineage>
        <taxon>Eukaryota</taxon>
        <taxon>Metazoa</taxon>
        <taxon>Ecdysozoa</taxon>
        <taxon>Arthropoda</taxon>
        <taxon>Hexapoda</taxon>
        <taxon>Insecta</taxon>
        <taxon>Pterygota</taxon>
        <taxon>Neoptera</taxon>
        <taxon>Endopterygota</taxon>
        <taxon>Coleoptera</taxon>
        <taxon>Polyphaga</taxon>
        <taxon>Elateriformia</taxon>
        <taxon>Elateroidea</taxon>
        <taxon>Lampyridae</taxon>
        <taxon>Lampyrinae</taxon>
        <taxon>Photinus</taxon>
    </lineage>
</organism>
<feature type="compositionally biased region" description="Low complexity" evidence="1">
    <location>
        <begin position="199"/>
        <end position="226"/>
    </location>
</feature>
<dbReference type="EMBL" id="GEZM01073169">
    <property type="protein sequence ID" value="JAV65285.1"/>
    <property type="molecule type" value="Transcribed_RNA"/>
</dbReference>
<reference evidence="2" key="1">
    <citation type="journal article" date="2016" name="Sci. Rep.">
        <title>Molecular characterization of firefly nuptial gifts: a multi-omics approach sheds light on postcopulatory sexual selection.</title>
        <authorList>
            <person name="Al-Wathiqui N."/>
            <person name="Fallon T.R."/>
            <person name="South A."/>
            <person name="Weng J.K."/>
            <person name="Lewis S.M."/>
        </authorList>
    </citation>
    <scope>NUCLEOTIDE SEQUENCE</scope>
</reference>
<dbReference type="AlphaFoldDB" id="A0A1Y1L011"/>
<evidence type="ECO:0000256" key="1">
    <source>
        <dbReference type="SAM" id="MobiDB-lite"/>
    </source>
</evidence>
<sequence length="234" mass="25684">MSTQINDFRGIHISPPPPIPQEWEHYPTAHHPTPHEASGPWSTPHPIPGPNQAYVFPAVQVPIQERWPRVAVWGHPLPDLEGPRGTLLNINGAFFFRPDGPNPTTMAHVPSPGSPSIKKTHRNKKSRASPPRSAEKPQDSPPSMEYLSPAAHAPNPCLGHTPIENRRQTEPVVSPNPTAECPQCDELNHEAIMPVTTTTKTTTTTPTTITTTTTKTKATAMTATATRPPIRRRR</sequence>
<proteinExistence type="predicted"/>
<accession>A0A1Y1L011</accession>
<evidence type="ECO:0000313" key="2">
    <source>
        <dbReference type="EMBL" id="JAV65285.1"/>
    </source>
</evidence>
<feature type="region of interest" description="Disordered" evidence="1">
    <location>
        <begin position="1"/>
        <end position="20"/>
    </location>
</feature>
<name>A0A1Y1L011_PHOPY</name>
<feature type="region of interest" description="Disordered" evidence="1">
    <location>
        <begin position="199"/>
        <end position="234"/>
    </location>
</feature>
<feature type="region of interest" description="Disordered" evidence="1">
    <location>
        <begin position="99"/>
        <end position="163"/>
    </location>
</feature>
<feature type="compositionally biased region" description="Basic residues" evidence="1">
    <location>
        <begin position="118"/>
        <end position="127"/>
    </location>
</feature>
<protein>
    <submittedName>
        <fullName evidence="2">Uncharacterized protein</fullName>
    </submittedName>
</protein>